<comment type="catalytic activity">
    <reaction evidence="5 15">
        <text>L-phenylalanyl-tRNA(Phe) + an N-terminal L-alpha-aminoacyl-[protein] = an N-terminal L-phenylalanyl-L-alpha-aminoacyl-[protein] + tRNA(Phe)</text>
        <dbReference type="Rhea" id="RHEA:43632"/>
        <dbReference type="Rhea" id="RHEA-COMP:9668"/>
        <dbReference type="Rhea" id="RHEA-COMP:9699"/>
        <dbReference type="Rhea" id="RHEA-COMP:10636"/>
        <dbReference type="Rhea" id="RHEA-COMP:10637"/>
        <dbReference type="ChEBI" id="CHEBI:78442"/>
        <dbReference type="ChEBI" id="CHEBI:78531"/>
        <dbReference type="ChEBI" id="CHEBI:78597"/>
        <dbReference type="ChEBI" id="CHEBI:83561"/>
        <dbReference type="EC" id="2.3.2.6"/>
    </reaction>
</comment>
<dbReference type="InterPro" id="IPR016181">
    <property type="entry name" value="Acyl_CoA_acyltransferase"/>
</dbReference>
<comment type="subcellular location">
    <subcellularLocation>
        <location evidence="1 15">Cytoplasm</location>
    </subcellularLocation>
</comment>
<accession>A3U6Y8</accession>
<dbReference type="InterPro" id="IPR042203">
    <property type="entry name" value="Leu/Phe-tRNA_Trfase_C"/>
</dbReference>
<dbReference type="PANTHER" id="PTHR30098">
    <property type="entry name" value="LEUCYL/PHENYLALANYL-TRNA--PROTEIN TRANSFERASE"/>
    <property type="match status" value="1"/>
</dbReference>
<evidence type="ECO:0000256" key="3">
    <source>
        <dbReference type="ARBA" id="ARBA00022679"/>
    </source>
</evidence>
<evidence type="ECO:0000256" key="11">
    <source>
        <dbReference type="ARBA" id="ARBA00074372"/>
    </source>
</evidence>
<dbReference type="Proteomes" id="UP000002297">
    <property type="component" value="Chromosome"/>
</dbReference>
<evidence type="ECO:0000256" key="6">
    <source>
        <dbReference type="ARBA" id="ARBA00050652"/>
    </source>
</evidence>
<dbReference type="FunFam" id="3.30.70.3550:FF:000001">
    <property type="entry name" value="Leucyl/phenylalanyl-tRNA--protein transferase"/>
    <property type="match status" value="1"/>
</dbReference>
<dbReference type="HAMAP" id="MF_00688">
    <property type="entry name" value="Leu_Phe_trans"/>
    <property type="match status" value="1"/>
</dbReference>
<dbReference type="InterPro" id="IPR004616">
    <property type="entry name" value="Leu/Phe-tRNA_Trfase"/>
</dbReference>
<dbReference type="GO" id="GO:0030163">
    <property type="term" value="P:protein catabolic process"/>
    <property type="evidence" value="ECO:0007669"/>
    <property type="project" value="UniProtKB-UniRule"/>
</dbReference>
<dbReference type="PANTHER" id="PTHR30098:SF2">
    <property type="entry name" value="LEUCYL_PHENYLALANYL-TRNA--PROTEIN TRANSFERASE"/>
    <property type="match status" value="1"/>
</dbReference>
<evidence type="ECO:0000256" key="7">
    <source>
        <dbReference type="ARBA" id="ARBA00051538"/>
    </source>
</evidence>
<dbReference type="GeneID" id="89452706"/>
<dbReference type="Pfam" id="PF03588">
    <property type="entry name" value="Leu_Phe_trans"/>
    <property type="match status" value="1"/>
</dbReference>
<evidence type="ECO:0000256" key="8">
    <source>
        <dbReference type="ARBA" id="ARBA00054043"/>
    </source>
</evidence>
<dbReference type="SUPFAM" id="SSF55729">
    <property type="entry name" value="Acyl-CoA N-acyltransferases (Nat)"/>
    <property type="match status" value="1"/>
</dbReference>
<protein>
    <recommendedName>
        <fullName evidence="11 15">Leucyl/phenylalanyl-tRNA--protein transferase</fullName>
        <ecNumber evidence="10 15">2.3.2.6</ecNumber>
    </recommendedName>
    <alternativeName>
        <fullName evidence="12 15">L/F-transferase</fullName>
    </alternativeName>
    <alternativeName>
        <fullName evidence="13 15">Leucyltransferase</fullName>
    </alternativeName>
    <alternativeName>
        <fullName evidence="14 15">Phenyalanyltransferase</fullName>
    </alternativeName>
</protein>
<dbReference type="InterPro" id="IPR042221">
    <property type="entry name" value="Leu/Phe-tRNA_Trfase_N"/>
</dbReference>
<dbReference type="RefSeq" id="WP_013186681.1">
    <property type="nucleotide sequence ID" value="NC_014230.1"/>
</dbReference>
<evidence type="ECO:0000256" key="10">
    <source>
        <dbReference type="ARBA" id="ARBA00066767"/>
    </source>
</evidence>
<dbReference type="eggNOG" id="COG2360">
    <property type="taxonomic scope" value="Bacteria"/>
</dbReference>
<organism evidence="16 17">
    <name type="scientific">Croceibacter atlanticus (strain ATCC BAA-628 / JCM 21780 / CIP 108009 / IAM 15332 / KCTC 12090 / HTCC2559)</name>
    <dbReference type="NCBI Taxonomy" id="216432"/>
    <lineage>
        <taxon>Bacteria</taxon>
        <taxon>Pseudomonadati</taxon>
        <taxon>Bacteroidota</taxon>
        <taxon>Flavobacteriia</taxon>
        <taxon>Flavobacteriales</taxon>
        <taxon>Flavobacteriaceae</taxon>
        <taxon>Croceibacter</taxon>
    </lineage>
</organism>
<dbReference type="GO" id="GO:0005737">
    <property type="term" value="C:cytoplasm"/>
    <property type="evidence" value="ECO:0007669"/>
    <property type="project" value="UniProtKB-SubCell"/>
</dbReference>
<gene>
    <name evidence="15" type="primary">aat</name>
    <name evidence="16" type="ordered locus">CA2559_04580</name>
</gene>
<evidence type="ECO:0000313" key="17">
    <source>
        <dbReference type="Proteomes" id="UP000002297"/>
    </source>
</evidence>
<dbReference type="KEGG" id="cat:CA2559_04580"/>
<keyword evidence="4 15" id="KW-0012">Acyltransferase</keyword>
<comment type="similarity">
    <text evidence="9 15">Belongs to the L/F-transferase family.</text>
</comment>
<dbReference type="HOGENOM" id="CLU_075045_0_0_10"/>
<dbReference type="Gene3D" id="3.30.70.3550">
    <property type="entry name" value="Leucyl/phenylalanyl-tRNA-protein transferase, N-terminal domain"/>
    <property type="match status" value="1"/>
</dbReference>
<dbReference type="EC" id="2.3.2.6" evidence="10 15"/>
<keyword evidence="2 15" id="KW-0963">Cytoplasm</keyword>
<dbReference type="OrthoDB" id="9790282at2"/>
<dbReference type="AlphaFoldDB" id="A3U6Y8"/>
<dbReference type="Gene3D" id="3.40.630.70">
    <property type="entry name" value="Leucyl/phenylalanyl-tRNA-protein transferase, C-terminal domain"/>
    <property type="match status" value="1"/>
</dbReference>
<reference evidence="16 17" key="1">
    <citation type="journal article" date="2010" name="J. Bacteriol.">
        <title>The complete genome sequence of Croceibacter atlanticus HTCC2559T.</title>
        <authorList>
            <person name="Oh H.M."/>
            <person name="Kang I."/>
            <person name="Ferriera S."/>
            <person name="Giovannoni S.J."/>
            <person name="Cho J.C."/>
        </authorList>
    </citation>
    <scope>NUCLEOTIDE SEQUENCE [LARGE SCALE GENOMIC DNA]</scope>
    <source>
        <strain evidence="17">ATCC BAA-628 / HTCC2559 / KCTC 12090</strain>
    </source>
</reference>
<keyword evidence="17" id="KW-1185">Reference proteome</keyword>
<evidence type="ECO:0000256" key="14">
    <source>
        <dbReference type="ARBA" id="ARBA00083640"/>
    </source>
</evidence>
<evidence type="ECO:0000256" key="13">
    <source>
        <dbReference type="ARBA" id="ARBA00077165"/>
    </source>
</evidence>
<dbReference type="NCBIfam" id="TIGR00667">
    <property type="entry name" value="aat"/>
    <property type="match status" value="1"/>
</dbReference>
<evidence type="ECO:0000256" key="2">
    <source>
        <dbReference type="ARBA" id="ARBA00022490"/>
    </source>
</evidence>
<comment type="function">
    <text evidence="8 15">Functions in the N-end rule pathway of protein degradation where it conjugates Leu, Phe and, less efficiently, Met from aminoacyl-tRNAs to the N-termini of proteins containing an N-terminal arginine or lysine.</text>
</comment>
<proteinExistence type="inferred from homology"/>
<evidence type="ECO:0000256" key="1">
    <source>
        <dbReference type="ARBA" id="ARBA00004496"/>
    </source>
</evidence>
<keyword evidence="3 15" id="KW-0808">Transferase</keyword>
<dbReference type="GO" id="GO:0008914">
    <property type="term" value="F:leucyl-tRNA--protein transferase activity"/>
    <property type="evidence" value="ECO:0007669"/>
    <property type="project" value="UniProtKB-UniRule"/>
</dbReference>
<name>A3U6Y8_CROAH</name>
<comment type="catalytic activity">
    <reaction evidence="6 15">
        <text>N-terminal L-arginyl-[protein] + L-leucyl-tRNA(Leu) = N-terminal L-leucyl-L-arginyl-[protein] + tRNA(Leu) + H(+)</text>
        <dbReference type="Rhea" id="RHEA:50416"/>
        <dbReference type="Rhea" id="RHEA-COMP:9613"/>
        <dbReference type="Rhea" id="RHEA-COMP:9622"/>
        <dbReference type="Rhea" id="RHEA-COMP:12672"/>
        <dbReference type="Rhea" id="RHEA-COMP:12673"/>
        <dbReference type="ChEBI" id="CHEBI:15378"/>
        <dbReference type="ChEBI" id="CHEBI:64719"/>
        <dbReference type="ChEBI" id="CHEBI:78442"/>
        <dbReference type="ChEBI" id="CHEBI:78494"/>
        <dbReference type="ChEBI" id="CHEBI:133044"/>
        <dbReference type="EC" id="2.3.2.6"/>
    </reaction>
</comment>
<comment type="catalytic activity">
    <reaction evidence="7 15">
        <text>N-terminal L-lysyl-[protein] + L-leucyl-tRNA(Leu) = N-terminal L-leucyl-L-lysyl-[protein] + tRNA(Leu) + H(+)</text>
        <dbReference type="Rhea" id="RHEA:12340"/>
        <dbReference type="Rhea" id="RHEA-COMP:9613"/>
        <dbReference type="Rhea" id="RHEA-COMP:9622"/>
        <dbReference type="Rhea" id="RHEA-COMP:12670"/>
        <dbReference type="Rhea" id="RHEA-COMP:12671"/>
        <dbReference type="ChEBI" id="CHEBI:15378"/>
        <dbReference type="ChEBI" id="CHEBI:65249"/>
        <dbReference type="ChEBI" id="CHEBI:78442"/>
        <dbReference type="ChEBI" id="CHEBI:78494"/>
        <dbReference type="ChEBI" id="CHEBI:133043"/>
        <dbReference type="EC" id="2.3.2.6"/>
    </reaction>
</comment>
<evidence type="ECO:0000256" key="12">
    <source>
        <dbReference type="ARBA" id="ARBA00077136"/>
    </source>
</evidence>
<sequence>MYLLDETLWFPNPSEANQDGLLAVGGNLSPERLSLAYNSGIFPWFNDDEMIMWWSPNPRMVLFPKELKVHKSMRQLFNQQKFKVTYNTHFKDVITACSEIERPDQDGTWITSQMIDAYTELHHQGVATSVEVWQDNLLVGGLYGIYLKDKHLFCGESMFTKVSNASKYGFISLVRKLESEGVKLIDCQMHTNHLERLGAKEISRESFLEFLK</sequence>
<evidence type="ECO:0000256" key="4">
    <source>
        <dbReference type="ARBA" id="ARBA00023315"/>
    </source>
</evidence>
<evidence type="ECO:0000313" key="16">
    <source>
        <dbReference type="EMBL" id="EAP88005.1"/>
    </source>
</evidence>
<dbReference type="EMBL" id="CP002046">
    <property type="protein sequence ID" value="EAP88005.1"/>
    <property type="molecule type" value="Genomic_DNA"/>
</dbReference>
<evidence type="ECO:0000256" key="15">
    <source>
        <dbReference type="HAMAP-Rule" id="MF_00688"/>
    </source>
</evidence>
<evidence type="ECO:0000256" key="5">
    <source>
        <dbReference type="ARBA" id="ARBA00050607"/>
    </source>
</evidence>
<evidence type="ECO:0000256" key="9">
    <source>
        <dbReference type="ARBA" id="ARBA00061535"/>
    </source>
</evidence>